<dbReference type="EMBL" id="CAJVCH010528574">
    <property type="protein sequence ID" value="CAG7823156.1"/>
    <property type="molecule type" value="Genomic_DNA"/>
</dbReference>
<feature type="chain" id="PRO_5035329032" description="Secreted protein" evidence="1">
    <location>
        <begin position="23"/>
        <end position="78"/>
    </location>
</feature>
<evidence type="ECO:0000313" key="2">
    <source>
        <dbReference type="EMBL" id="CAG7823156.1"/>
    </source>
</evidence>
<sequence>MLIMPRILRGLRLWMYSTFVTAQYLQLTEECHSKGLLHSERISKTTPGVSYNNGNALMRECLIARACCSTESQKQRSE</sequence>
<comment type="caution">
    <text evidence="2">The sequence shown here is derived from an EMBL/GenBank/DDBJ whole genome shotgun (WGS) entry which is preliminary data.</text>
</comment>
<keyword evidence="1" id="KW-0732">Signal</keyword>
<dbReference type="AlphaFoldDB" id="A0A8J2KX45"/>
<evidence type="ECO:0000313" key="3">
    <source>
        <dbReference type="Proteomes" id="UP000708208"/>
    </source>
</evidence>
<feature type="non-terminal residue" evidence="2">
    <location>
        <position position="1"/>
    </location>
</feature>
<proteinExistence type="predicted"/>
<evidence type="ECO:0008006" key="4">
    <source>
        <dbReference type="Google" id="ProtNLM"/>
    </source>
</evidence>
<evidence type="ECO:0000256" key="1">
    <source>
        <dbReference type="SAM" id="SignalP"/>
    </source>
</evidence>
<organism evidence="2 3">
    <name type="scientific">Allacma fusca</name>
    <dbReference type="NCBI Taxonomy" id="39272"/>
    <lineage>
        <taxon>Eukaryota</taxon>
        <taxon>Metazoa</taxon>
        <taxon>Ecdysozoa</taxon>
        <taxon>Arthropoda</taxon>
        <taxon>Hexapoda</taxon>
        <taxon>Collembola</taxon>
        <taxon>Symphypleona</taxon>
        <taxon>Sminthuridae</taxon>
        <taxon>Allacma</taxon>
    </lineage>
</organism>
<protein>
    <recommendedName>
        <fullName evidence="4">Secreted protein</fullName>
    </recommendedName>
</protein>
<feature type="signal peptide" evidence="1">
    <location>
        <begin position="1"/>
        <end position="22"/>
    </location>
</feature>
<accession>A0A8J2KX45</accession>
<keyword evidence="3" id="KW-1185">Reference proteome</keyword>
<name>A0A8J2KX45_9HEXA</name>
<dbReference type="Proteomes" id="UP000708208">
    <property type="component" value="Unassembled WGS sequence"/>
</dbReference>
<reference evidence="2" key="1">
    <citation type="submission" date="2021-06" db="EMBL/GenBank/DDBJ databases">
        <authorList>
            <person name="Hodson N. C."/>
            <person name="Mongue J. A."/>
            <person name="Jaron S. K."/>
        </authorList>
    </citation>
    <scope>NUCLEOTIDE SEQUENCE</scope>
</reference>
<gene>
    <name evidence="2" type="ORF">AFUS01_LOCUS33390</name>
</gene>